<dbReference type="EMBL" id="MN739613">
    <property type="protein sequence ID" value="QHT15890.1"/>
    <property type="molecule type" value="Genomic_DNA"/>
</dbReference>
<dbReference type="AlphaFoldDB" id="A0A6C0DI07"/>
<name>A0A6C0DI07_9ZZZZ</name>
<sequence>MADILPATTINGEVSGAPSSNLPNASDPSSNMTFSPSVATGTNTLTDGSAVDGILSARASNRVIVSLHASVSAQGGVDLIESLGETLSNVVVCKVALPVDDLYQDASHGIIEFWEPSGQSGSLRACITRAGNSVAGSDGAVTEPCQFTFFSDTSGQLRTDLHKVLSDKDGMNGQKGLNAGSATPFNATAYAGQPDYYNYATFGDLVLANYAHYLFGHVAATAAIDNDKQLIDYINAQNADDVAADESHANIVAGLVQSLGSMSSAVARSIAAQVLSQDPSRASERDNTSGNTNSHQALLFAPGDIVYVQIQLKAPSVSVGFPGPDTNTDTDPNSKPNPTTLPNNSTIAPQTEPTSSGAFGATATNLKGTPTYPTEGTGANAIQAITYAFQITLGPAAV</sequence>
<feature type="region of interest" description="Disordered" evidence="1">
    <location>
        <begin position="1"/>
        <end position="39"/>
    </location>
</feature>
<proteinExistence type="predicted"/>
<feature type="region of interest" description="Disordered" evidence="1">
    <location>
        <begin position="275"/>
        <end position="295"/>
    </location>
</feature>
<protein>
    <submittedName>
        <fullName evidence="2">Uncharacterized protein</fullName>
    </submittedName>
</protein>
<feature type="region of interest" description="Disordered" evidence="1">
    <location>
        <begin position="318"/>
        <end position="372"/>
    </location>
</feature>
<feature type="compositionally biased region" description="Polar residues" evidence="1">
    <location>
        <begin position="325"/>
        <end position="372"/>
    </location>
</feature>
<accession>A0A6C0DI07</accession>
<feature type="compositionally biased region" description="Polar residues" evidence="1">
    <location>
        <begin position="8"/>
        <end position="39"/>
    </location>
</feature>
<evidence type="ECO:0000313" key="2">
    <source>
        <dbReference type="EMBL" id="QHT15890.1"/>
    </source>
</evidence>
<organism evidence="2">
    <name type="scientific">viral metagenome</name>
    <dbReference type="NCBI Taxonomy" id="1070528"/>
    <lineage>
        <taxon>unclassified sequences</taxon>
        <taxon>metagenomes</taxon>
        <taxon>organismal metagenomes</taxon>
    </lineage>
</organism>
<reference evidence="2" key="1">
    <citation type="journal article" date="2020" name="Nature">
        <title>Giant virus diversity and host interactions through global metagenomics.</title>
        <authorList>
            <person name="Schulz F."/>
            <person name="Roux S."/>
            <person name="Paez-Espino D."/>
            <person name="Jungbluth S."/>
            <person name="Walsh D.A."/>
            <person name="Denef V.J."/>
            <person name="McMahon K.D."/>
            <person name="Konstantinidis K.T."/>
            <person name="Eloe-Fadrosh E.A."/>
            <person name="Kyrpides N.C."/>
            <person name="Woyke T."/>
        </authorList>
    </citation>
    <scope>NUCLEOTIDE SEQUENCE</scope>
    <source>
        <strain evidence="2">GVMAG-M-3300023174-176</strain>
    </source>
</reference>
<evidence type="ECO:0000256" key="1">
    <source>
        <dbReference type="SAM" id="MobiDB-lite"/>
    </source>
</evidence>